<evidence type="ECO:0000313" key="3">
    <source>
        <dbReference type="Proteomes" id="UP000028725"/>
    </source>
</evidence>
<proteinExistence type="predicted"/>
<keyword evidence="1" id="KW-0472">Membrane</keyword>
<dbReference type="EMBL" id="JMCB01000013">
    <property type="protein sequence ID" value="KFE64793.1"/>
    <property type="molecule type" value="Genomic_DNA"/>
</dbReference>
<feature type="transmembrane region" description="Helical" evidence="1">
    <location>
        <begin position="181"/>
        <end position="199"/>
    </location>
</feature>
<feature type="transmembrane region" description="Helical" evidence="1">
    <location>
        <begin position="206"/>
        <end position="225"/>
    </location>
</feature>
<dbReference type="AlphaFoldDB" id="A0A085WAT0"/>
<dbReference type="PATRIC" id="fig|394096.3.peg.6147"/>
<sequence length="490" mass="53924">MGALFLVWLTACTGTPRAMRALQDADPDEVRSAAARYELHVFAPDIGSQESVQLSSADFQRALRMLAPEVVPSSQPMEEARLLMQGGLHASLLAEMERGQVVRLTPLDEESPLEASTAAEYRRRYLNMCLQQYGGGDCLGLLADGPTLTKEDVRALALALSLKRVLRETGAALRGMVTPQAVVAMVVCTAFVYMTLWLLPEPVSKLLAASLTLAMLAWLPVHTLWTLMDGWAQLVREADRATTYEEIEEASERFSQLMGENTARVLVMLITTAIVGGGGKFVQKLPKLPGFAKAAAQAEAQGMRLSAAGEVEWAAAAEEQTFTLMVRRPGGRAAASAEEAAEAHSVTLIRHRGGNQQVFINGQRWHLRAGQSLKEVPTRDPVGDSLQAAAKRIANEWSPAELSRPQQRAIKDARDAGHYLKARLMELRFRGQWVENRLRDQFSELQWSRTGVDAVNPATGIRYEILAGTDSNMALHGRRMAEMFFRLITF</sequence>
<protein>
    <submittedName>
        <fullName evidence="2">Uncharacterized protein</fullName>
    </submittedName>
</protein>
<keyword evidence="1" id="KW-0812">Transmembrane</keyword>
<evidence type="ECO:0000313" key="2">
    <source>
        <dbReference type="EMBL" id="KFE64793.1"/>
    </source>
</evidence>
<keyword evidence="3" id="KW-1185">Reference proteome</keyword>
<gene>
    <name evidence="2" type="ORF">DB31_1811</name>
</gene>
<reference evidence="2 3" key="1">
    <citation type="submission" date="2014-04" db="EMBL/GenBank/DDBJ databases">
        <title>Genome assembly of Hyalangium minutum DSM 14724.</title>
        <authorList>
            <person name="Sharma G."/>
            <person name="Subramanian S."/>
        </authorList>
    </citation>
    <scope>NUCLEOTIDE SEQUENCE [LARGE SCALE GENOMIC DNA]</scope>
    <source>
        <strain evidence="2 3">DSM 14724</strain>
    </source>
</reference>
<accession>A0A085WAT0</accession>
<evidence type="ECO:0000256" key="1">
    <source>
        <dbReference type="SAM" id="Phobius"/>
    </source>
</evidence>
<dbReference type="STRING" id="394096.DB31_1811"/>
<name>A0A085WAT0_9BACT</name>
<organism evidence="2 3">
    <name type="scientific">Hyalangium minutum</name>
    <dbReference type="NCBI Taxonomy" id="394096"/>
    <lineage>
        <taxon>Bacteria</taxon>
        <taxon>Pseudomonadati</taxon>
        <taxon>Myxococcota</taxon>
        <taxon>Myxococcia</taxon>
        <taxon>Myxococcales</taxon>
        <taxon>Cystobacterineae</taxon>
        <taxon>Archangiaceae</taxon>
        <taxon>Hyalangium</taxon>
    </lineage>
</organism>
<keyword evidence="1" id="KW-1133">Transmembrane helix</keyword>
<comment type="caution">
    <text evidence="2">The sequence shown here is derived from an EMBL/GenBank/DDBJ whole genome shotgun (WGS) entry which is preliminary data.</text>
</comment>
<dbReference type="Proteomes" id="UP000028725">
    <property type="component" value="Unassembled WGS sequence"/>
</dbReference>